<proteinExistence type="inferred from homology"/>
<dbReference type="EMBL" id="JAVDPW010000009">
    <property type="protein sequence ID" value="MDR6292583.1"/>
    <property type="molecule type" value="Genomic_DNA"/>
</dbReference>
<sequence length="293" mass="31620">MTQDAVCIWEAGATLGEGALWSAEEQALYWLDILAPCIFRWDPATGTRTVWPMPEPIGCIAPRRRGGLVAGMRSGFHLIDLDAGSVTPIGDPEPDRPGNRFNDGKVDPAGRLWAGTMDFDCVESTGALYRLDPDHRWHRMDDGYIVTNGPAFSPDGRILYHTDSERRVVYAYDLDLASGAIANRRPFILFPDDGSDGVPDGMTVDRDGHLWVAHWGGARVSRFRPDGTLDRAIAIPAPHVTSCTFGGPGLTTLYVTTARSGMSEAALRQHPQAGGLFEIAGAGHGLPAAHFAG</sequence>
<dbReference type="SUPFAM" id="SSF63829">
    <property type="entry name" value="Calcium-dependent phosphotriesterase"/>
    <property type="match status" value="1"/>
</dbReference>
<dbReference type="Pfam" id="PF08450">
    <property type="entry name" value="SGL"/>
    <property type="match status" value="1"/>
</dbReference>
<evidence type="ECO:0000313" key="4">
    <source>
        <dbReference type="Proteomes" id="UP001262410"/>
    </source>
</evidence>
<comment type="caution">
    <text evidence="3">The sequence shown here is derived from an EMBL/GenBank/DDBJ whole genome shotgun (WGS) entry which is preliminary data.</text>
</comment>
<protein>
    <submittedName>
        <fullName evidence="3">Sugar lactone lactonase YvrE</fullName>
    </submittedName>
</protein>
<dbReference type="RefSeq" id="WP_309798801.1">
    <property type="nucleotide sequence ID" value="NZ_JAVDPW010000009.1"/>
</dbReference>
<dbReference type="InterPro" id="IPR011042">
    <property type="entry name" value="6-blade_b-propeller_TolB-like"/>
</dbReference>
<evidence type="ECO:0000313" key="3">
    <source>
        <dbReference type="EMBL" id="MDR6292583.1"/>
    </source>
</evidence>
<dbReference type="InterPro" id="IPR013658">
    <property type="entry name" value="SGL"/>
</dbReference>
<dbReference type="InterPro" id="IPR005511">
    <property type="entry name" value="SMP-30"/>
</dbReference>
<dbReference type="PRINTS" id="PR01790">
    <property type="entry name" value="SMP30FAMILY"/>
</dbReference>
<comment type="similarity">
    <text evidence="1">Belongs to the SMP-30/CGR1 family.</text>
</comment>
<evidence type="ECO:0000256" key="1">
    <source>
        <dbReference type="ARBA" id="ARBA00008853"/>
    </source>
</evidence>
<name>A0ABU1JW86_9PROT</name>
<dbReference type="Gene3D" id="2.120.10.30">
    <property type="entry name" value="TolB, C-terminal domain"/>
    <property type="match status" value="1"/>
</dbReference>
<dbReference type="PANTHER" id="PTHR10907">
    <property type="entry name" value="REGUCALCIN"/>
    <property type="match status" value="1"/>
</dbReference>
<feature type="domain" description="SMP-30/Gluconolactonase/LRE-like region" evidence="2">
    <location>
        <begin position="15"/>
        <end position="259"/>
    </location>
</feature>
<accession>A0ABU1JW86</accession>
<evidence type="ECO:0000259" key="2">
    <source>
        <dbReference type="Pfam" id="PF08450"/>
    </source>
</evidence>
<gene>
    <name evidence="3" type="ORF">E9232_005123</name>
</gene>
<reference evidence="3 4" key="1">
    <citation type="submission" date="2023-07" db="EMBL/GenBank/DDBJ databases">
        <title>Sorghum-associated microbial communities from plants grown in Nebraska, USA.</title>
        <authorList>
            <person name="Schachtman D."/>
        </authorList>
    </citation>
    <scope>NUCLEOTIDE SEQUENCE [LARGE SCALE GENOMIC DNA]</scope>
    <source>
        <strain evidence="3 4">584</strain>
    </source>
</reference>
<dbReference type="Proteomes" id="UP001262410">
    <property type="component" value="Unassembled WGS sequence"/>
</dbReference>
<dbReference type="PANTHER" id="PTHR10907:SF47">
    <property type="entry name" value="REGUCALCIN"/>
    <property type="match status" value="1"/>
</dbReference>
<organism evidence="3 4">
    <name type="scientific">Inquilinus ginsengisoli</name>
    <dbReference type="NCBI Taxonomy" id="363840"/>
    <lineage>
        <taxon>Bacteria</taxon>
        <taxon>Pseudomonadati</taxon>
        <taxon>Pseudomonadota</taxon>
        <taxon>Alphaproteobacteria</taxon>
        <taxon>Rhodospirillales</taxon>
        <taxon>Rhodospirillaceae</taxon>
        <taxon>Inquilinus</taxon>
    </lineage>
</organism>
<keyword evidence="4" id="KW-1185">Reference proteome</keyword>